<reference evidence="7 8" key="1">
    <citation type="submission" date="2019-11" db="EMBL/GenBank/DDBJ databases">
        <title>Draft genome of Amycolatopsis RM579.</title>
        <authorList>
            <person name="Duangmal K."/>
            <person name="Mingma R."/>
        </authorList>
    </citation>
    <scope>NUCLEOTIDE SEQUENCE [LARGE SCALE GENOMIC DNA]</scope>
    <source>
        <strain evidence="7 8">RM579</strain>
    </source>
</reference>
<proteinExistence type="predicted"/>
<feature type="domain" description="HTH tetR-type" evidence="6">
    <location>
        <begin position="19"/>
        <end position="78"/>
    </location>
</feature>
<name>A0A6N7ZD41_9PSEU</name>
<keyword evidence="1" id="KW-0805">Transcription regulation</keyword>
<dbReference type="RefSeq" id="WP_208024661.1">
    <property type="nucleotide sequence ID" value="NZ_WMBA01000116.1"/>
</dbReference>
<dbReference type="InterPro" id="IPR001647">
    <property type="entry name" value="HTH_TetR"/>
</dbReference>
<feature type="region of interest" description="Disordered" evidence="5">
    <location>
        <begin position="195"/>
        <end position="221"/>
    </location>
</feature>
<dbReference type="InterPro" id="IPR009057">
    <property type="entry name" value="Homeodomain-like_sf"/>
</dbReference>
<dbReference type="Pfam" id="PF00440">
    <property type="entry name" value="TetR_N"/>
    <property type="match status" value="1"/>
</dbReference>
<dbReference type="AlphaFoldDB" id="A0A6N7ZD41"/>
<feature type="compositionally biased region" description="Basic residues" evidence="5">
    <location>
        <begin position="1"/>
        <end position="13"/>
    </location>
</feature>
<protein>
    <submittedName>
        <fullName evidence="7">TetR family transcriptional regulator</fullName>
    </submittedName>
</protein>
<dbReference type="InterPro" id="IPR050109">
    <property type="entry name" value="HTH-type_TetR-like_transc_reg"/>
</dbReference>
<dbReference type="PANTHER" id="PTHR30055">
    <property type="entry name" value="HTH-TYPE TRANSCRIPTIONAL REGULATOR RUTR"/>
    <property type="match status" value="1"/>
</dbReference>
<dbReference type="Gene3D" id="1.10.357.10">
    <property type="entry name" value="Tetracycline Repressor, domain 2"/>
    <property type="match status" value="1"/>
</dbReference>
<sequence length="221" mass="23605">MTASAHRTRGRPPRRADAEQNRQRVLHAAASLYAARGLTVSLNEIAKAAGVGLATLQRNFPHREDLVVAVFTTQVSAYADAAEKALENPDPWAGFQEFVETVFAMQCEDHGFAAVLTAALSPSTELHQARLRAYRGFSKLARRAKNAGVLRPDFSPTDLPLFLLANAGVVGGTGTTATKASRRLAAFLLQSCRAEGQPRLPPAPPPSLLLKSLQESGSPPA</sequence>
<evidence type="ECO:0000313" key="7">
    <source>
        <dbReference type="EMBL" id="MTD59589.1"/>
    </source>
</evidence>
<evidence type="ECO:0000256" key="4">
    <source>
        <dbReference type="PROSITE-ProRule" id="PRU00335"/>
    </source>
</evidence>
<dbReference type="EMBL" id="WMBA01000116">
    <property type="protein sequence ID" value="MTD59589.1"/>
    <property type="molecule type" value="Genomic_DNA"/>
</dbReference>
<dbReference type="GO" id="GO:0003700">
    <property type="term" value="F:DNA-binding transcription factor activity"/>
    <property type="evidence" value="ECO:0007669"/>
    <property type="project" value="TreeGrafter"/>
</dbReference>
<evidence type="ECO:0000256" key="2">
    <source>
        <dbReference type="ARBA" id="ARBA00023125"/>
    </source>
</evidence>
<evidence type="ECO:0000256" key="3">
    <source>
        <dbReference type="ARBA" id="ARBA00023163"/>
    </source>
</evidence>
<organism evidence="7 8">
    <name type="scientific">Amycolatopsis pithecellobii</name>
    <dbReference type="NCBI Taxonomy" id="664692"/>
    <lineage>
        <taxon>Bacteria</taxon>
        <taxon>Bacillati</taxon>
        <taxon>Actinomycetota</taxon>
        <taxon>Actinomycetes</taxon>
        <taxon>Pseudonocardiales</taxon>
        <taxon>Pseudonocardiaceae</taxon>
        <taxon>Amycolatopsis</taxon>
    </lineage>
</organism>
<dbReference type="PANTHER" id="PTHR30055:SF234">
    <property type="entry name" value="HTH-TYPE TRANSCRIPTIONAL REGULATOR BETI"/>
    <property type="match status" value="1"/>
</dbReference>
<evidence type="ECO:0000256" key="1">
    <source>
        <dbReference type="ARBA" id="ARBA00023015"/>
    </source>
</evidence>
<dbReference type="InterPro" id="IPR036271">
    <property type="entry name" value="Tet_transcr_reg_TetR-rel_C_sf"/>
</dbReference>
<accession>A0A6N7ZD41</accession>
<feature type="region of interest" description="Disordered" evidence="5">
    <location>
        <begin position="1"/>
        <end position="21"/>
    </location>
</feature>
<keyword evidence="2 4" id="KW-0238">DNA-binding</keyword>
<keyword evidence="8" id="KW-1185">Reference proteome</keyword>
<evidence type="ECO:0000259" key="6">
    <source>
        <dbReference type="PROSITE" id="PS50977"/>
    </source>
</evidence>
<dbReference type="GO" id="GO:0000976">
    <property type="term" value="F:transcription cis-regulatory region binding"/>
    <property type="evidence" value="ECO:0007669"/>
    <property type="project" value="TreeGrafter"/>
</dbReference>
<dbReference type="PRINTS" id="PR00455">
    <property type="entry name" value="HTHTETR"/>
</dbReference>
<feature type="DNA-binding region" description="H-T-H motif" evidence="4">
    <location>
        <begin position="41"/>
        <end position="60"/>
    </location>
</feature>
<dbReference type="PROSITE" id="PS50977">
    <property type="entry name" value="HTH_TETR_2"/>
    <property type="match status" value="1"/>
</dbReference>
<dbReference type="Proteomes" id="UP000440096">
    <property type="component" value="Unassembled WGS sequence"/>
</dbReference>
<comment type="caution">
    <text evidence="7">The sequence shown here is derived from an EMBL/GenBank/DDBJ whole genome shotgun (WGS) entry which is preliminary data.</text>
</comment>
<gene>
    <name evidence="7" type="ORF">GKO32_37225</name>
</gene>
<evidence type="ECO:0000313" key="8">
    <source>
        <dbReference type="Proteomes" id="UP000440096"/>
    </source>
</evidence>
<evidence type="ECO:0000256" key="5">
    <source>
        <dbReference type="SAM" id="MobiDB-lite"/>
    </source>
</evidence>
<dbReference type="SUPFAM" id="SSF46689">
    <property type="entry name" value="Homeodomain-like"/>
    <property type="match status" value="1"/>
</dbReference>
<keyword evidence="3" id="KW-0804">Transcription</keyword>
<dbReference type="SUPFAM" id="SSF48498">
    <property type="entry name" value="Tetracyclin repressor-like, C-terminal domain"/>
    <property type="match status" value="1"/>
</dbReference>